<evidence type="ECO:0000313" key="1">
    <source>
        <dbReference type="EMBL" id="AXQ56368.1"/>
    </source>
</evidence>
<protein>
    <submittedName>
        <fullName evidence="1">Uncharacterized protein</fullName>
    </submittedName>
</protein>
<dbReference type="RefSeq" id="WP_101279429.1">
    <property type="nucleotide sequence ID" value="NZ_CP031742.1"/>
</dbReference>
<dbReference type="KEGG" id="sky:D0C37_18430"/>
<gene>
    <name evidence="1" type="ORF">D0C37_18430</name>
</gene>
<evidence type="ECO:0000313" key="2">
    <source>
        <dbReference type="Proteomes" id="UP000259636"/>
    </source>
</evidence>
<sequence length="63" mass="6947">MPGNSVAPDGNPASARVVCDSCEEFRLGETEANAERDWSRATDCRVLLKRHQDSADCVAREPR</sequence>
<name>A0A385DD85_9ACTN</name>
<accession>A0A385DD85</accession>
<reference evidence="1 2" key="1">
    <citation type="submission" date="2018-08" db="EMBL/GenBank/DDBJ databases">
        <authorList>
            <person name="Ferrada E.E."/>
            <person name="Latorre B.A."/>
        </authorList>
    </citation>
    <scope>NUCLEOTIDE SEQUENCE [LARGE SCALE GENOMIC DNA]</scope>
    <source>
        <strain evidence="1 2">VK-A60T</strain>
    </source>
</reference>
<dbReference type="AlphaFoldDB" id="A0A385DD85"/>
<dbReference type="GeneID" id="300116136"/>
<organism evidence="1 2">
    <name type="scientific">Streptomyces koyangensis</name>
    <dbReference type="NCBI Taxonomy" id="188770"/>
    <lineage>
        <taxon>Bacteria</taxon>
        <taxon>Bacillati</taxon>
        <taxon>Actinomycetota</taxon>
        <taxon>Actinomycetes</taxon>
        <taxon>Kitasatosporales</taxon>
        <taxon>Streptomycetaceae</taxon>
        <taxon>Streptomyces</taxon>
        <taxon>Streptomyces aurantiacus group</taxon>
    </lineage>
</organism>
<dbReference type="EMBL" id="CP031742">
    <property type="protein sequence ID" value="AXQ56368.1"/>
    <property type="molecule type" value="Genomic_DNA"/>
</dbReference>
<dbReference type="Proteomes" id="UP000259636">
    <property type="component" value="Chromosome"/>
</dbReference>
<proteinExistence type="predicted"/>